<gene>
    <name evidence="2" type="ORF">TCAP_02845</name>
</gene>
<proteinExistence type="predicted"/>
<organism evidence="2 3">
    <name type="scientific">Tolypocladium capitatum</name>
    <dbReference type="NCBI Taxonomy" id="45235"/>
    <lineage>
        <taxon>Eukaryota</taxon>
        <taxon>Fungi</taxon>
        <taxon>Dikarya</taxon>
        <taxon>Ascomycota</taxon>
        <taxon>Pezizomycotina</taxon>
        <taxon>Sordariomycetes</taxon>
        <taxon>Hypocreomycetidae</taxon>
        <taxon>Hypocreales</taxon>
        <taxon>Ophiocordycipitaceae</taxon>
        <taxon>Tolypocladium</taxon>
    </lineage>
</organism>
<feature type="region of interest" description="Disordered" evidence="1">
    <location>
        <begin position="405"/>
        <end position="428"/>
    </location>
</feature>
<feature type="compositionally biased region" description="Polar residues" evidence="1">
    <location>
        <begin position="1"/>
        <end position="10"/>
    </location>
</feature>
<feature type="region of interest" description="Disordered" evidence="1">
    <location>
        <begin position="258"/>
        <end position="308"/>
    </location>
</feature>
<dbReference type="Proteomes" id="UP000236621">
    <property type="component" value="Unassembled WGS sequence"/>
</dbReference>
<accession>A0A2K3QI75</accession>
<feature type="compositionally biased region" description="Polar residues" evidence="1">
    <location>
        <begin position="38"/>
        <end position="52"/>
    </location>
</feature>
<evidence type="ECO:0000313" key="2">
    <source>
        <dbReference type="EMBL" id="PNY27215.1"/>
    </source>
</evidence>
<feature type="region of interest" description="Disordered" evidence="1">
    <location>
        <begin position="107"/>
        <end position="127"/>
    </location>
</feature>
<dbReference type="EMBL" id="NRSZ01000445">
    <property type="protein sequence ID" value="PNY27215.1"/>
    <property type="molecule type" value="Genomic_DNA"/>
</dbReference>
<feature type="compositionally biased region" description="Low complexity" evidence="1">
    <location>
        <begin position="230"/>
        <end position="245"/>
    </location>
</feature>
<feature type="compositionally biased region" description="Basic and acidic residues" evidence="1">
    <location>
        <begin position="264"/>
        <end position="277"/>
    </location>
</feature>
<feature type="region of interest" description="Disordered" evidence="1">
    <location>
        <begin position="1"/>
        <end position="54"/>
    </location>
</feature>
<dbReference type="OrthoDB" id="4937910at2759"/>
<feature type="compositionally biased region" description="Polar residues" evidence="1">
    <location>
        <begin position="110"/>
        <end position="121"/>
    </location>
</feature>
<evidence type="ECO:0000313" key="3">
    <source>
        <dbReference type="Proteomes" id="UP000236621"/>
    </source>
</evidence>
<dbReference type="AlphaFoldDB" id="A0A2K3QI75"/>
<protein>
    <submittedName>
        <fullName evidence="2">Uncharacterized protein</fullName>
    </submittedName>
</protein>
<feature type="region of interest" description="Disordered" evidence="1">
    <location>
        <begin position="449"/>
        <end position="547"/>
    </location>
</feature>
<feature type="compositionally biased region" description="Polar residues" evidence="1">
    <location>
        <begin position="408"/>
        <end position="424"/>
    </location>
</feature>
<evidence type="ECO:0000256" key="1">
    <source>
        <dbReference type="SAM" id="MobiDB-lite"/>
    </source>
</evidence>
<feature type="region of interest" description="Disordered" evidence="1">
    <location>
        <begin position="597"/>
        <end position="619"/>
    </location>
</feature>
<name>A0A2K3QI75_9HYPO</name>
<comment type="caution">
    <text evidence="2">The sequence shown here is derived from an EMBL/GenBank/DDBJ whole genome shotgun (WGS) entry which is preliminary data.</text>
</comment>
<feature type="region of interest" description="Disordered" evidence="1">
    <location>
        <begin position="171"/>
        <end position="245"/>
    </location>
</feature>
<reference evidence="2 3" key="1">
    <citation type="submission" date="2017-08" db="EMBL/GenBank/DDBJ databases">
        <title>Harnessing the power of phylogenomics to disentangle the directionality and signatures of interkingdom host jumping in the parasitic fungal genus Tolypocladium.</title>
        <authorList>
            <person name="Quandt C.A."/>
            <person name="Patterson W."/>
            <person name="Spatafora J.W."/>
        </authorList>
    </citation>
    <scope>NUCLEOTIDE SEQUENCE [LARGE SCALE GENOMIC DNA]</scope>
    <source>
        <strain evidence="2 3">CBS 113982</strain>
    </source>
</reference>
<keyword evidence="3" id="KW-1185">Reference proteome</keyword>
<sequence>MACRPSSRSLTGDVKERPAARASQHGRCQLGLKEQPSPVGNSSPGRRQQHTASVVPRAPDWLWTVAAWRSVAGLAGSLPLAPPSPAPTPPQAPNHRRPLMLLYADPHSRLSPSTSAGTSTPDQRRRSLCFRPGLEDRTALVLLMNPYTRPALTHDYQHVVQQNAIKARNVQGQTRLWRTRSRAPSTGALGGQARHGSPKPPGRRWFSTIRPPKAQAKDQDCSPCPSNQESLGSQSPPSVPSSGWPVVHRRRSLTNAFQSVKAKCSRDKLSDSDDRTDSGSSSRQRRPSRISKEMISSPIAAKPMVDPPPRLDVLSELPQDGLHRSSTFRACLEKAVEDINNKYGASSTSCLPDNQTYATSNGDRVTDGYPTSYHARSNFQPRYRLPTFVHVPLTRAQPTVGEVKDISPCSSNETTRLGQAQPGSVFSERQIDEILDRALDMTSSLRETATGEYPCDHRRHGALPGASPSPAMPSSPPSVAIENNGSESDDNGESKLGTSEYNFTGRDTKGPNAQLPHSSNADSIPATFPHGLDDRTHGPNANAGDTDTNSIHIQFQQRPSMPELDAQTDISVLAMKRIRCTFQSPKACTKAEFMPPQRTRAQGGKPSTGTREQRAPSVSELVSKFRRMASPPNEARQEGAAEEADARMLGTCRSRFSNDSEDDSFLISNADDAKAAIHRLLANKRRIMTNTDGSGDDDVPLE</sequence>